<dbReference type="AlphaFoldDB" id="A0AAP8MWU9"/>
<evidence type="ECO:0000256" key="8">
    <source>
        <dbReference type="ARBA" id="ARBA00022842"/>
    </source>
</evidence>
<dbReference type="InterPro" id="IPR050187">
    <property type="entry name" value="Lipid_Phosphate_FormReg"/>
</dbReference>
<sequence length="306" mass="33008">MVKIMIRLILNGKKAGLENVREAVYALREKGYDLEVRPTWEEGDVDRLVREAAEQGVTRLVAGGGDGTVNEVVNAILKYDLNHLELSVLPLGTANDFATACEIPSEPIDALNLAVSGESYWVDAGSANEKYFMNIATAGFGAQVTATTPVVLKNFLGGGAYTLSGLVQAINFQPFPGTVIHDDNATLANVVVGAVCNGRTAGGGQPLAPQAYIDDGVFELFYIEGFNASDIPTVLEELQELHEGPDTQFVHRHSIQTIEWHSEQSMPVNLDGEPMSPQNVTIKVLPNSIKLVLPDNTPILLNRNKA</sequence>
<dbReference type="InterPro" id="IPR016064">
    <property type="entry name" value="NAD/diacylglycerol_kinase_sf"/>
</dbReference>
<evidence type="ECO:0000256" key="6">
    <source>
        <dbReference type="ARBA" id="ARBA00022777"/>
    </source>
</evidence>
<organism evidence="14 15">
    <name type="scientific">Vibrio breoganii</name>
    <dbReference type="NCBI Taxonomy" id="553239"/>
    <lineage>
        <taxon>Bacteria</taxon>
        <taxon>Pseudomonadati</taxon>
        <taxon>Pseudomonadota</taxon>
        <taxon>Gammaproteobacteria</taxon>
        <taxon>Vibrionales</taxon>
        <taxon>Vibrionaceae</taxon>
        <taxon>Vibrio</taxon>
    </lineage>
</organism>
<feature type="domain" description="DAGKc" evidence="12">
    <location>
        <begin position="1"/>
        <end position="131"/>
    </location>
</feature>
<keyword evidence="3 13" id="KW-0808">Transferase</keyword>
<proteinExistence type="predicted"/>
<keyword evidence="2" id="KW-0444">Lipid biosynthesis</keyword>
<evidence type="ECO:0000259" key="12">
    <source>
        <dbReference type="PROSITE" id="PS50146"/>
    </source>
</evidence>
<dbReference type="InterPro" id="IPR001206">
    <property type="entry name" value="Diacylglycerol_kinase_cat_dom"/>
</dbReference>
<dbReference type="GO" id="GO:0005886">
    <property type="term" value="C:plasma membrane"/>
    <property type="evidence" value="ECO:0007669"/>
    <property type="project" value="TreeGrafter"/>
</dbReference>
<dbReference type="PROSITE" id="PS50146">
    <property type="entry name" value="DAGK"/>
    <property type="match status" value="1"/>
</dbReference>
<dbReference type="GO" id="GO:0005524">
    <property type="term" value="F:ATP binding"/>
    <property type="evidence" value="ECO:0007669"/>
    <property type="project" value="UniProtKB-KW"/>
</dbReference>
<evidence type="ECO:0000256" key="4">
    <source>
        <dbReference type="ARBA" id="ARBA00022723"/>
    </source>
</evidence>
<evidence type="ECO:0000256" key="9">
    <source>
        <dbReference type="ARBA" id="ARBA00023098"/>
    </source>
</evidence>
<dbReference type="InterPro" id="IPR045540">
    <property type="entry name" value="YegS/DAGK_C"/>
</dbReference>
<reference evidence="13 16" key="4">
    <citation type="submission" date="2020-04" db="EMBL/GenBank/DDBJ databases">
        <title>WGS-Seq of Vibrio isolated by the O'Toole Lab.</title>
        <authorList>
            <person name="Mckone K.P."/>
            <person name="Whitaker R."/>
            <person name="Sevigney J.L."/>
            <person name="Herring J.B."/>
            <person name="O'Toole G."/>
        </authorList>
    </citation>
    <scope>NUCLEOTIDE SEQUENCE [LARGE SCALE GENOMIC DNA]</scope>
    <source>
        <strain evidence="13 16">BS_02</strain>
    </source>
</reference>
<evidence type="ECO:0000256" key="3">
    <source>
        <dbReference type="ARBA" id="ARBA00022679"/>
    </source>
</evidence>
<dbReference type="EC" id="2.7.1.-" evidence="13"/>
<keyword evidence="9" id="KW-0443">Lipid metabolism</keyword>
<comment type="caution">
    <text evidence="14">The sequence shown here is derived from an EMBL/GenBank/DDBJ whole genome shotgun (WGS) entry which is preliminary data.</text>
</comment>
<dbReference type="Proteomes" id="UP000235611">
    <property type="component" value="Unassembled WGS sequence"/>
</dbReference>
<evidence type="ECO:0000256" key="7">
    <source>
        <dbReference type="ARBA" id="ARBA00022840"/>
    </source>
</evidence>
<evidence type="ECO:0000256" key="2">
    <source>
        <dbReference type="ARBA" id="ARBA00022516"/>
    </source>
</evidence>
<dbReference type="Gene3D" id="3.40.50.10330">
    <property type="entry name" value="Probable inorganic polyphosphate/atp-NAD kinase, domain 1"/>
    <property type="match status" value="1"/>
</dbReference>
<gene>
    <name evidence="13" type="primary">yegS</name>
    <name evidence="14" type="ORF">BCS93_11350</name>
    <name evidence="13" type="ORF">HJ568_02630</name>
</gene>
<dbReference type="Proteomes" id="UP000590068">
    <property type="component" value="Unassembled WGS sequence"/>
</dbReference>
<keyword evidence="6 14" id="KW-0418">Kinase</keyword>
<evidence type="ECO:0000313" key="14">
    <source>
        <dbReference type="EMBL" id="PMP10263.1"/>
    </source>
</evidence>
<dbReference type="SUPFAM" id="SSF111331">
    <property type="entry name" value="NAD kinase/diacylglycerol kinase-like"/>
    <property type="match status" value="1"/>
</dbReference>
<keyword evidence="4" id="KW-0479">Metal-binding</keyword>
<reference evidence="15" key="1">
    <citation type="submission" date="2016-07" db="EMBL/GenBank/DDBJ databases">
        <title>Nontailed viruses are major unrecognized killers of bacteria in the ocean.</title>
        <authorList>
            <person name="Kauffman K."/>
            <person name="Hussain F."/>
            <person name="Yang J."/>
            <person name="Arevalo P."/>
            <person name="Brown J."/>
            <person name="Cutler M."/>
            <person name="Kelly L."/>
            <person name="Polz M.F."/>
        </authorList>
    </citation>
    <scope>NUCLEOTIDE SEQUENCE [LARGE SCALE GENOMIC DNA]</scope>
    <source>
        <strain evidence="15">10N.222.49.A5</strain>
    </source>
</reference>
<dbReference type="InterPro" id="IPR005218">
    <property type="entry name" value="Diacylglycerol/lipid_kinase"/>
</dbReference>
<dbReference type="EMBL" id="JABCJR010000003">
    <property type="protein sequence ID" value="NMR68866.1"/>
    <property type="molecule type" value="Genomic_DNA"/>
</dbReference>
<evidence type="ECO:0000256" key="5">
    <source>
        <dbReference type="ARBA" id="ARBA00022741"/>
    </source>
</evidence>
<evidence type="ECO:0000256" key="11">
    <source>
        <dbReference type="ARBA" id="ARBA00023264"/>
    </source>
</evidence>
<accession>A0AAP8MWU9</accession>
<reference evidence="14" key="3">
    <citation type="journal article" date="2018" name="Nature">
        <title>A major lineage of non-tailed dsDNA viruses as unrecognized killers of marine bacteria.</title>
        <authorList>
            <person name="Kauffman K.M."/>
            <person name="Hussain F.A."/>
            <person name="Yang J."/>
            <person name="Arevalo P."/>
            <person name="Brown J.M."/>
            <person name="Chang W.K."/>
            <person name="VanInsberghe D."/>
            <person name="Elsherbini J."/>
            <person name="Sharma R.S."/>
            <person name="Cutler M.B."/>
            <person name="Kelly L."/>
            <person name="Polz M.F."/>
        </authorList>
    </citation>
    <scope>NUCLEOTIDE SEQUENCE</scope>
    <source>
        <strain evidence="14">10N.222.49.A5</strain>
    </source>
</reference>
<name>A0AAP8MWU9_9VIBR</name>
<dbReference type="PANTHER" id="PTHR12358">
    <property type="entry name" value="SPHINGOSINE KINASE"/>
    <property type="match status" value="1"/>
</dbReference>
<evidence type="ECO:0000256" key="1">
    <source>
        <dbReference type="ARBA" id="ARBA00001946"/>
    </source>
</evidence>
<dbReference type="GO" id="GO:0016301">
    <property type="term" value="F:kinase activity"/>
    <property type="evidence" value="ECO:0007669"/>
    <property type="project" value="UniProtKB-KW"/>
</dbReference>
<dbReference type="InterPro" id="IPR017438">
    <property type="entry name" value="ATP-NAD_kinase_N"/>
</dbReference>
<dbReference type="GO" id="GO:0046872">
    <property type="term" value="F:metal ion binding"/>
    <property type="evidence" value="ECO:0007669"/>
    <property type="project" value="UniProtKB-KW"/>
</dbReference>
<dbReference type="RefSeq" id="WP_102443184.1">
    <property type="nucleotide sequence ID" value="NZ_JABBXC010000046.1"/>
</dbReference>
<comment type="cofactor">
    <cofactor evidence="1">
        <name>Mg(2+)</name>
        <dbReference type="ChEBI" id="CHEBI:18420"/>
    </cofactor>
</comment>
<dbReference type="Pfam" id="PF00781">
    <property type="entry name" value="DAGK_cat"/>
    <property type="match status" value="1"/>
</dbReference>
<protein>
    <submittedName>
        <fullName evidence="14">Lipid kinase YegS</fullName>
        <ecNumber evidence="13">2.7.1.-</ecNumber>
    </submittedName>
</protein>
<dbReference type="NCBIfam" id="TIGR00147">
    <property type="entry name" value="YegS/Rv2252/BmrU family lipid kinase"/>
    <property type="match status" value="1"/>
</dbReference>
<keyword evidence="10" id="KW-0594">Phospholipid biosynthesis</keyword>
<keyword evidence="5" id="KW-0547">Nucleotide-binding</keyword>
<dbReference type="GO" id="GO:0008654">
    <property type="term" value="P:phospholipid biosynthetic process"/>
    <property type="evidence" value="ECO:0007669"/>
    <property type="project" value="UniProtKB-KW"/>
</dbReference>
<keyword evidence="11" id="KW-1208">Phospholipid metabolism</keyword>
<dbReference type="PANTHER" id="PTHR12358:SF106">
    <property type="entry name" value="LIPID KINASE YEGS"/>
    <property type="match status" value="1"/>
</dbReference>
<evidence type="ECO:0000256" key="10">
    <source>
        <dbReference type="ARBA" id="ARBA00023209"/>
    </source>
</evidence>
<evidence type="ECO:0000313" key="13">
    <source>
        <dbReference type="EMBL" id="NMR68866.1"/>
    </source>
</evidence>
<dbReference type="Gene3D" id="2.60.200.40">
    <property type="match status" value="1"/>
</dbReference>
<dbReference type="EMBL" id="MDBO01000075">
    <property type="protein sequence ID" value="PMP10263.1"/>
    <property type="molecule type" value="Genomic_DNA"/>
</dbReference>
<evidence type="ECO:0000313" key="16">
    <source>
        <dbReference type="Proteomes" id="UP000590068"/>
    </source>
</evidence>
<keyword evidence="16" id="KW-1185">Reference proteome</keyword>
<keyword evidence="8" id="KW-0460">Magnesium</keyword>
<dbReference type="Pfam" id="PF19279">
    <property type="entry name" value="YegS_C"/>
    <property type="match status" value="1"/>
</dbReference>
<reference evidence="14" key="2">
    <citation type="submission" date="2016-07" db="EMBL/GenBank/DDBJ databases">
        <authorList>
            <person name="Kauffman K."/>
            <person name="Arevalo P."/>
            <person name="Polz M.F."/>
        </authorList>
    </citation>
    <scope>NUCLEOTIDE SEQUENCE</scope>
    <source>
        <strain evidence="14">10N.222.49.A5</strain>
    </source>
</reference>
<dbReference type="NCBIfam" id="NF009602">
    <property type="entry name" value="PRK13054.1"/>
    <property type="match status" value="1"/>
</dbReference>
<evidence type="ECO:0000313" key="15">
    <source>
        <dbReference type="Proteomes" id="UP000235611"/>
    </source>
</evidence>
<dbReference type="SMART" id="SM00046">
    <property type="entry name" value="DAGKc"/>
    <property type="match status" value="1"/>
</dbReference>
<keyword evidence="7" id="KW-0067">ATP-binding</keyword>